<keyword evidence="2" id="KW-0472">Membrane</keyword>
<dbReference type="Proteomes" id="UP001331515">
    <property type="component" value="Unassembled WGS sequence"/>
</dbReference>
<protein>
    <submittedName>
        <fullName evidence="3">Uncharacterized protein</fullName>
    </submittedName>
</protein>
<keyword evidence="2" id="KW-1133">Transmembrane helix</keyword>
<comment type="caution">
    <text evidence="3">The sequence shown here is derived from an EMBL/GenBank/DDBJ whole genome shotgun (WGS) entry which is preliminary data.</text>
</comment>
<feature type="compositionally biased region" description="Basic and acidic residues" evidence="1">
    <location>
        <begin position="73"/>
        <end position="91"/>
    </location>
</feature>
<keyword evidence="4" id="KW-1185">Reference proteome</keyword>
<evidence type="ECO:0000256" key="1">
    <source>
        <dbReference type="SAM" id="MobiDB-lite"/>
    </source>
</evidence>
<evidence type="ECO:0000313" key="4">
    <source>
        <dbReference type="Proteomes" id="UP001331515"/>
    </source>
</evidence>
<feature type="region of interest" description="Disordered" evidence="1">
    <location>
        <begin position="1"/>
        <end position="22"/>
    </location>
</feature>
<name>A0AAN8HQY7_CHAGU</name>
<sequence length="112" mass="11731">MASNLSTSVTSSPTEVTKALTTQPSAETTILQVIATAAPSGTDSAVIAVVIVVICALSLCGFSAYGTCVTIKVRDGPPGEPARRRPRKTESFKQQAGGRERRKEYSSEDAAE</sequence>
<feature type="transmembrane region" description="Helical" evidence="2">
    <location>
        <begin position="45"/>
        <end position="65"/>
    </location>
</feature>
<dbReference type="EMBL" id="JAURVH010001521">
    <property type="protein sequence ID" value="KAK5924382.1"/>
    <property type="molecule type" value="Genomic_DNA"/>
</dbReference>
<accession>A0AAN8HQY7</accession>
<keyword evidence="2" id="KW-0812">Transmembrane</keyword>
<evidence type="ECO:0000313" key="3">
    <source>
        <dbReference type="EMBL" id="KAK5924382.1"/>
    </source>
</evidence>
<reference evidence="3 4" key="1">
    <citation type="journal article" date="2023" name="Mol. Biol. Evol.">
        <title>Genomics of Secondarily Temperate Adaptation in the Only Non-Antarctic Icefish.</title>
        <authorList>
            <person name="Rivera-Colon A.G."/>
            <person name="Rayamajhi N."/>
            <person name="Minhas B.F."/>
            <person name="Madrigal G."/>
            <person name="Bilyk K.T."/>
            <person name="Yoon V."/>
            <person name="Hune M."/>
            <person name="Gregory S."/>
            <person name="Cheng C.H.C."/>
            <person name="Catchen J.M."/>
        </authorList>
    </citation>
    <scope>NUCLEOTIDE SEQUENCE [LARGE SCALE GENOMIC DNA]</scope>
    <source>
        <tissue evidence="3">White muscle</tissue>
    </source>
</reference>
<gene>
    <name evidence="3" type="ORF">CgunFtcFv8_001253</name>
</gene>
<organism evidence="3 4">
    <name type="scientific">Champsocephalus gunnari</name>
    <name type="common">Mackerel icefish</name>
    <dbReference type="NCBI Taxonomy" id="52237"/>
    <lineage>
        <taxon>Eukaryota</taxon>
        <taxon>Metazoa</taxon>
        <taxon>Chordata</taxon>
        <taxon>Craniata</taxon>
        <taxon>Vertebrata</taxon>
        <taxon>Euteleostomi</taxon>
        <taxon>Actinopterygii</taxon>
        <taxon>Neopterygii</taxon>
        <taxon>Teleostei</taxon>
        <taxon>Neoteleostei</taxon>
        <taxon>Acanthomorphata</taxon>
        <taxon>Eupercaria</taxon>
        <taxon>Perciformes</taxon>
        <taxon>Notothenioidei</taxon>
        <taxon>Channichthyidae</taxon>
        <taxon>Champsocephalus</taxon>
    </lineage>
</organism>
<feature type="compositionally biased region" description="Low complexity" evidence="1">
    <location>
        <begin position="1"/>
        <end position="17"/>
    </location>
</feature>
<feature type="region of interest" description="Disordered" evidence="1">
    <location>
        <begin position="73"/>
        <end position="112"/>
    </location>
</feature>
<evidence type="ECO:0000256" key="2">
    <source>
        <dbReference type="SAM" id="Phobius"/>
    </source>
</evidence>
<proteinExistence type="predicted"/>
<dbReference type="AlphaFoldDB" id="A0AAN8HQY7"/>